<dbReference type="GO" id="GO:0016485">
    <property type="term" value="P:protein processing"/>
    <property type="evidence" value="ECO:0007669"/>
    <property type="project" value="TreeGrafter"/>
</dbReference>
<dbReference type="Pfam" id="PF01431">
    <property type="entry name" value="Peptidase_M13"/>
    <property type="match status" value="1"/>
</dbReference>
<comment type="similarity">
    <text evidence="2">Belongs to the peptidase M13 family.</text>
</comment>
<evidence type="ECO:0000259" key="8">
    <source>
        <dbReference type="Pfam" id="PF01431"/>
    </source>
</evidence>
<proteinExistence type="inferred from homology"/>
<comment type="cofactor">
    <cofactor evidence="1">
        <name>Zn(2+)</name>
        <dbReference type="ChEBI" id="CHEBI:29105"/>
    </cofactor>
</comment>
<dbReference type="CDD" id="cd08662">
    <property type="entry name" value="M13"/>
    <property type="match status" value="1"/>
</dbReference>
<dbReference type="GO" id="GO:0046872">
    <property type="term" value="F:metal ion binding"/>
    <property type="evidence" value="ECO:0007669"/>
    <property type="project" value="UniProtKB-KW"/>
</dbReference>
<dbReference type="PANTHER" id="PTHR11733">
    <property type="entry name" value="ZINC METALLOPROTEASE FAMILY M13 NEPRILYSIN-RELATED"/>
    <property type="match status" value="1"/>
</dbReference>
<evidence type="ECO:0000256" key="6">
    <source>
        <dbReference type="ARBA" id="ARBA00022833"/>
    </source>
</evidence>
<dbReference type="PANTHER" id="PTHR11733:SF167">
    <property type="entry name" value="FI17812P1-RELATED"/>
    <property type="match status" value="1"/>
</dbReference>
<evidence type="ECO:0000256" key="7">
    <source>
        <dbReference type="ARBA" id="ARBA00023049"/>
    </source>
</evidence>
<evidence type="ECO:0000256" key="3">
    <source>
        <dbReference type="ARBA" id="ARBA00022670"/>
    </source>
</evidence>
<name>A0A4P6MNU2_9BACT</name>
<dbReference type="PRINTS" id="PR00786">
    <property type="entry name" value="NEPRILYSIN"/>
</dbReference>
<dbReference type="AlphaFoldDB" id="A0A4P6MNU2"/>
<dbReference type="PROSITE" id="PS51885">
    <property type="entry name" value="NEPRILYSIN"/>
    <property type="match status" value="1"/>
</dbReference>
<keyword evidence="3" id="KW-0645">Protease</keyword>
<dbReference type="SUPFAM" id="SSF55486">
    <property type="entry name" value="Metalloproteases ('zincins'), catalytic domain"/>
    <property type="match status" value="1"/>
</dbReference>
<gene>
    <name evidence="10" type="ORF">EG856_01135</name>
</gene>
<dbReference type="Gene3D" id="3.40.390.10">
    <property type="entry name" value="Collagenase (Catalytic Domain)"/>
    <property type="match status" value="1"/>
</dbReference>
<evidence type="ECO:0000256" key="5">
    <source>
        <dbReference type="ARBA" id="ARBA00022801"/>
    </source>
</evidence>
<dbReference type="InterPro" id="IPR018497">
    <property type="entry name" value="Peptidase_M13_C"/>
</dbReference>
<accession>A0A4P6MNU2</accession>
<evidence type="ECO:0000256" key="1">
    <source>
        <dbReference type="ARBA" id="ARBA00001947"/>
    </source>
</evidence>
<evidence type="ECO:0000313" key="10">
    <source>
        <dbReference type="EMBL" id="QBF34530.1"/>
    </source>
</evidence>
<reference evidence="10 11" key="1">
    <citation type="submission" date="2019-01" db="EMBL/GenBank/DDBJ databases">
        <title>Complete sequence and annotation of the Mycoplasma phocirhinis strain 852T genome.</title>
        <authorList>
            <person name="Frasca S.Jr."/>
            <person name="Kutish G.F."/>
            <person name="Castellanos Gell J."/>
            <person name="Michaels D.L."/>
            <person name="Brown D.R."/>
        </authorList>
    </citation>
    <scope>NUCLEOTIDE SEQUENCE [LARGE SCALE GENOMIC DNA]</scope>
    <source>
        <strain evidence="10 11">852</strain>
    </source>
</reference>
<dbReference type="InterPro" id="IPR024079">
    <property type="entry name" value="MetalloPept_cat_dom_sf"/>
</dbReference>
<evidence type="ECO:0000256" key="2">
    <source>
        <dbReference type="ARBA" id="ARBA00007357"/>
    </source>
</evidence>
<dbReference type="InterPro" id="IPR042089">
    <property type="entry name" value="Peptidase_M13_dom_2"/>
</dbReference>
<evidence type="ECO:0000256" key="4">
    <source>
        <dbReference type="ARBA" id="ARBA00022723"/>
    </source>
</evidence>
<dbReference type="OrthoDB" id="9775677at2"/>
<dbReference type="InterPro" id="IPR000718">
    <property type="entry name" value="Peptidase_M13"/>
</dbReference>
<evidence type="ECO:0000259" key="9">
    <source>
        <dbReference type="Pfam" id="PF05649"/>
    </source>
</evidence>
<dbReference type="EMBL" id="CP034841">
    <property type="protein sequence ID" value="QBF34530.1"/>
    <property type="molecule type" value="Genomic_DNA"/>
</dbReference>
<dbReference type="Gene3D" id="1.10.1380.10">
    <property type="entry name" value="Neutral endopeptidase , domain2"/>
    <property type="match status" value="1"/>
</dbReference>
<evidence type="ECO:0000313" key="11">
    <source>
        <dbReference type="Proteomes" id="UP000289326"/>
    </source>
</evidence>
<keyword evidence="6" id="KW-0862">Zinc</keyword>
<organism evidence="10 11">
    <name type="scientific">Mycoplasmopsis phocirhinis</name>
    <dbReference type="NCBI Taxonomy" id="142650"/>
    <lineage>
        <taxon>Bacteria</taxon>
        <taxon>Bacillati</taxon>
        <taxon>Mycoplasmatota</taxon>
        <taxon>Mycoplasmoidales</taxon>
        <taxon>Metamycoplasmataceae</taxon>
        <taxon>Mycoplasmopsis</taxon>
    </lineage>
</organism>
<dbReference type="Proteomes" id="UP000289326">
    <property type="component" value="Chromosome"/>
</dbReference>
<feature type="domain" description="Peptidase M13 C-terminal" evidence="8">
    <location>
        <begin position="438"/>
        <end position="628"/>
    </location>
</feature>
<keyword evidence="11" id="KW-1185">Reference proteome</keyword>
<keyword evidence="7" id="KW-0482">Metalloprotease</keyword>
<protein>
    <submittedName>
        <fullName evidence="10">M13 family peptidase</fullName>
    </submittedName>
</protein>
<sequence length="631" mass="72970">MKYEIKDDLFKSVNAQWLEQTEIPADRTSIGEFAMLDIENEKIVARLAKQLVTKDDKGELVDQNLQNFARFYKLTKNIEQRNQDGIEPLKPYLNEILNIQNLDELKAKYVEFLLKDYPLPIDFSVESDFLNSQKQTLYAGIAHHILPDKAHYENEEIKTKFLTSFKKMAKKLLTPYIDDFKLVNKLIKLCLQYDELIAKYSLTSLQKVKYTELYKPYKFNRIANRTKNFDFNYVVSSIINKKVDEIVFSDDNFALNIDKLFNEKHFDKIIAWIAIKFIIHFSKYLDEKTRTQASQYALSISGQARVANRHKHALKLALNYFNIPVGTHYGKKYLGAKAKKNIEKMVQNMIQVYKNNLENNTWLSKQTIQKAITKLNALGVHIGYPKELRPYYKDLVLTSDSIIENVFNFNKTYAQYKFAQYLEPINKNYWGMSPATVNAYYHPMYNHIVFPAAILNGAFYSINNTSSQNYGGIGAVIAHEISHAFDNNGANFDENGNLNMWWTPEDFEKFAQKTKAMIELFDGVQTDYGKCNGTLTVSENIADAGGVESAITAAKMEKDYNAQEFFINWARVWKAKYQPLTAQRLLESDPHAPTNLRANIQASNREEFVEAFGVKEGDGMFIPSHKRVKIW</sequence>
<feature type="domain" description="Peptidase M13 N-terminal" evidence="9">
    <location>
        <begin position="6"/>
        <end position="385"/>
    </location>
</feature>
<dbReference type="GO" id="GO:0005886">
    <property type="term" value="C:plasma membrane"/>
    <property type="evidence" value="ECO:0007669"/>
    <property type="project" value="TreeGrafter"/>
</dbReference>
<keyword evidence="4" id="KW-0479">Metal-binding</keyword>
<dbReference type="KEGG" id="mphi:EG856_01135"/>
<keyword evidence="5" id="KW-0378">Hydrolase</keyword>
<dbReference type="RefSeq" id="WP_130429308.1">
    <property type="nucleotide sequence ID" value="NZ_CP034841.1"/>
</dbReference>
<dbReference type="InterPro" id="IPR008753">
    <property type="entry name" value="Peptidase_M13_N"/>
</dbReference>
<dbReference type="Pfam" id="PF05649">
    <property type="entry name" value="Peptidase_M13_N"/>
    <property type="match status" value="1"/>
</dbReference>
<dbReference type="GO" id="GO:0004222">
    <property type="term" value="F:metalloendopeptidase activity"/>
    <property type="evidence" value="ECO:0007669"/>
    <property type="project" value="InterPro"/>
</dbReference>